<reference evidence="1 2" key="1">
    <citation type="submission" date="2019-04" db="EMBL/GenBank/DDBJ databases">
        <title>Natronospirillum operosus gen. nov., sp. nov., a haloalkaliphilic satellite isolated from decaying biomass of laboratory culture of cyanobacterium Geitlerinema sp. and proposal of Natronospirillaceae fam. nov. and Saccharospirillaceae fam. nov.</title>
        <authorList>
            <person name="Kevbrin V."/>
            <person name="Boltyanskaya Y."/>
            <person name="Koziaeva V."/>
            <person name="Grouzdev D.S."/>
            <person name="Park M."/>
            <person name="Cho J."/>
        </authorList>
    </citation>
    <scope>NUCLEOTIDE SEQUENCE [LARGE SCALE GENOMIC DNA]</scope>
    <source>
        <strain evidence="1 2">G-116</strain>
    </source>
</reference>
<organism evidence="1 2">
    <name type="scientific">Natronospirillum operosum</name>
    <dbReference type="NCBI Taxonomy" id="2759953"/>
    <lineage>
        <taxon>Bacteria</taxon>
        <taxon>Pseudomonadati</taxon>
        <taxon>Pseudomonadota</taxon>
        <taxon>Gammaproteobacteria</taxon>
        <taxon>Oceanospirillales</taxon>
        <taxon>Natronospirillaceae</taxon>
        <taxon>Natronospirillum</taxon>
    </lineage>
</organism>
<dbReference type="InterPro" id="IPR006498">
    <property type="entry name" value="Tail_tube"/>
</dbReference>
<keyword evidence="2" id="KW-1185">Reference proteome</keyword>
<protein>
    <submittedName>
        <fullName evidence="1">Phage major tail tube protein</fullName>
    </submittedName>
</protein>
<gene>
    <name evidence="1" type="ORF">E4656_13765</name>
</gene>
<dbReference type="Pfam" id="PF04985">
    <property type="entry name" value="Phage_tube"/>
    <property type="match status" value="1"/>
</dbReference>
<name>A0A4Z0WEE2_9GAMM</name>
<dbReference type="NCBIfam" id="TIGR01611">
    <property type="entry name" value="tail_tube"/>
    <property type="match status" value="1"/>
</dbReference>
<proteinExistence type="predicted"/>
<sequence length="163" mass="17474">MKDVMRNVAAFVDGRNHAGDFNKVTLPEISVQTEEFRAGGMDAPTEMDMGMAAMRVTLEGETVPVAVKKLMGRPDIPLTLRGALIASDGEVRGATAELTGRFITDNGGDWQPGSKATSTLTFAANTYVLRVGGEEIYEIDVERMVRKVGGVDQLASIRDALGI</sequence>
<dbReference type="RefSeq" id="WP_135483864.1">
    <property type="nucleotide sequence ID" value="NZ_SRMF01000005.1"/>
</dbReference>
<evidence type="ECO:0000313" key="2">
    <source>
        <dbReference type="Proteomes" id="UP000297475"/>
    </source>
</evidence>
<dbReference type="AlphaFoldDB" id="A0A4Z0WEE2"/>
<dbReference type="EMBL" id="SRMF01000005">
    <property type="protein sequence ID" value="TGG92531.1"/>
    <property type="molecule type" value="Genomic_DNA"/>
</dbReference>
<evidence type="ECO:0000313" key="1">
    <source>
        <dbReference type="EMBL" id="TGG92531.1"/>
    </source>
</evidence>
<dbReference type="OrthoDB" id="3078668at2"/>
<dbReference type="Proteomes" id="UP000297475">
    <property type="component" value="Unassembled WGS sequence"/>
</dbReference>
<comment type="caution">
    <text evidence="1">The sequence shown here is derived from an EMBL/GenBank/DDBJ whole genome shotgun (WGS) entry which is preliminary data.</text>
</comment>
<accession>A0A4Z0WEE2</accession>